<feature type="compositionally biased region" description="Polar residues" evidence="2">
    <location>
        <begin position="93"/>
        <end position="106"/>
    </location>
</feature>
<comment type="caution">
    <text evidence="4">The sequence shown here is derived from an EMBL/GenBank/DDBJ whole genome shotgun (WGS) entry which is preliminary data.</text>
</comment>
<accession>A0ABN9LHB1</accession>
<reference evidence="4" key="1">
    <citation type="submission" date="2023-07" db="EMBL/GenBank/DDBJ databases">
        <authorList>
            <person name="Stuckert A."/>
        </authorList>
    </citation>
    <scope>NUCLEOTIDE SEQUENCE</scope>
</reference>
<keyword evidence="5" id="KW-1185">Reference proteome</keyword>
<feature type="domain" description="Helix-turn-helix" evidence="3">
    <location>
        <begin position="616"/>
        <end position="672"/>
    </location>
</feature>
<evidence type="ECO:0000313" key="4">
    <source>
        <dbReference type="EMBL" id="CAJ0941415.1"/>
    </source>
</evidence>
<feature type="region of interest" description="Disordered" evidence="2">
    <location>
        <begin position="93"/>
        <end position="145"/>
    </location>
</feature>
<name>A0ABN9LHB1_9NEOB</name>
<dbReference type="Pfam" id="PF26215">
    <property type="entry name" value="HTH_animal"/>
    <property type="match status" value="1"/>
</dbReference>
<keyword evidence="1" id="KW-0175">Coiled coil</keyword>
<gene>
    <name evidence="4" type="ORF">RIMI_LOCUS9247900</name>
</gene>
<feature type="compositionally biased region" description="Basic residues" evidence="2">
    <location>
        <begin position="123"/>
        <end position="137"/>
    </location>
</feature>
<dbReference type="PANTHER" id="PTHR21301:SF13">
    <property type="match status" value="1"/>
</dbReference>
<dbReference type="PANTHER" id="PTHR21301">
    <property type="entry name" value="REVERSE TRANSCRIPTASE"/>
    <property type="match status" value="1"/>
</dbReference>
<feature type="coiled-coil region" evidence="1">
    <location>
        <begin position="32"/>
        <end position="59"/>
    </location>
</feature>
<dbReference type="CDD" id="cd10442">
    <property type="entry name" value="GIY-YIG_PLEs"/>
    <property type="match status" value="1"/>
</dbReference>
<organism evidence="4 5">
    <name type="scientific">Ranitomeya imitator</name>
    <name type="common">mimic poison frog</name>
    <dbReference type="NCBI Taxonomy" id="111125"/>
    <lineage>
        <taxon>Eukaryota</taxon>
        <taxon>Metazoa</taxon>
        <taxon>Chordata</taxon>
        <taxon>Craniata</taxon>
        <taxon>Vertebrata</taxon>
        <taxon>Euteleostomi</taxon>
        <taxon>Amphibia</taxon>
        <taxon>Batrachia</taxon>
        <taxon>Anura</taxon>
        <taxon>Neobatrachia</taxon>
        <taxon>Hyloidea</taxon>
        <taxon>Dendrobatidae</taxon>
        <taxon>Dendrobatinae</taxon>
        <taxon>Ranitomeya</taxon>
    </lineage>
</organism>
<sequence>MQIIIEHNAIVLKKLDEEIDLQLQTIQKEIQGDSLDRCLKDIEKELEKCEQNISEGKKKKLSRDVADYESKKIFRWQNQDLSTKSFQSTRSESISSLASSMGAQGSESDREIPTRSGPVTRYTNRKKALQASKHFRKERNGESDRNKVINLSSHTLTVAQIEVLEKGLTFSPSCSLDPFLATKDVHLFARKVLLKKFHHKNTLSDNSNTEGEQEALEALISLMEQNENISEVSNFPSDLFQKPKKFPPLNVCPAVEFFTKMVSRDIEKLAANKYKKFNLTYDQQKALGEMQKWDDVVFKAADKGGNLVIWPSEQYEIQAYKLLNDTNCYRRLPSNPLLVYKAELITILEEAVYEGILPKRVLETVSNLESKLPTFYIIPKIHKDPINPPGRPIVAGNDGPCEIICDTLDYFLKPLVASLPSYIRDTTSALQRLDNMYLTENMVMVTADVESLYTSIRHNDGIAATKWFLRMSSLDARLVDLLICLLEFILTHNCFIFNKKFYLQKQGTAMWASCAPSYANLFLGAWEREIFSSNPVPGSENIHHWMRYIDDVWFIWEGPRQELDLLMTRLNTNELNIKLTYKVGRELEFLDILIQTAPSGNLTTEVFRKPTATNTLLHATSLHPRATIKGIPTGQFLRLKRICSDNYSFEEQAKTMRQRFRDRGYNKKMIRDGYHRARHTPRNELLYKNKPKMEDKEGQIRLITTYNSQWVGFREIIDKYWPILLSDPTLKKCLPSKPLITARKCKNLKDLLVHSHYESQDKRNQTWLETKGCFPCGHCKGCANVLKSKEFINASGNRMYSIRHFITCSTKGVVYSAQCPCGKLYIGLTTRELRIRVREHVRDIDKAKTCEDPTQLKTIPRHFFQKHDCDESLLKVKGIDVVKMGPRGGDLAKNLAKLECKWIFRLGTMAPDGLNESFGFSAFL</sequence>
<dbReference type="EMBL" id="CAUEEQ010019001">
    <property type="protein sequence ID" value="CAJ0941415.1"/>
    <property type="molecule type" value="Genomic_DNA"/>
</dbReference>
<evidence type="ECO:0000256" key="1">
    <source>
        <dbReference type="SAM" id="Coils"/>
    </source>
</evidence>
<protein>
    <recommendedName>
        <fullName evidence="3">Helix-turn-helix domain-containing protein</fullName>
    </recommendedName>
</protein>
<evidence type="ECO:0000259" key="3">
    <source>
        <dbReference type="Pfam" id="PF26215"/>
    </source>
</evidence>
<dbReference type="Proteomes" id="UP001176940">
    <property type="component" value="Unassembled WGS sequence"/>
</dbReference>
<evidence type="ECO:0000256" key="2">
    <source>
        <dbReference type="SAM" id="MobiDB-lite"/>
    </source>
</evidence>
<dbReference type="InterPro" id="IPR058912">
    <property type="entry name" value="HTH_animal"/>
</dbReference>
<evidence type="ECO:0000313" key="5">
    <source>
        <dbReference type="Proteomes" id="UP001176940"/>
    </source>
</evidence>
<proteinExistence type="predicted"/>